<accession>A0A9P6D821</accession>
<sequence length="100" mass="11225">MDQPFNRGMWLVQISTIATPHRTNFTSHSPSFHLRLSSTFMDEFEVLDLDLLDSTSSASRDQNSSSELQTICSAFSENADTSVPSDFERRGGANFWCIIS</sequence>
<evidence type="ECO:0000313" key="1">
    <source>
        <dbReference type="EMBL" id="KAF9494767.1"/>
    </source>
</evidence>
<dbReference type="GO" id="GO:0000772">
    <property type="term" value="F:mating pheromone activity"/>
    <property type="evidence" value="ECO:0007669"/>
    <property type="project" value="InterPro"/>
</dbReference>
<gene>
    <name evidence="1" type="ORF">BDN71DRAFT_1448565</name>
</gene>
<comment type="caution">
    <text evidence="1">The sequence shown here is derived from an EMBL/GenBank/DDBJ whole genome shotgun (WGS) entry which is preliminary data.</text>
</comment>
<proteinExistence type="predicted"/>
<organism evidence="1 2">
    <name type="scientific">Pleurotus eryngii</name>
    <name type="common">Boletus of the steppes</name>
    <dbReference type="NCBI Taxonomy" id="5323"/>
    <lineage>
        <taxon>Eukaryota</taxon>
        <taxon>Fungi</taxon>
        <taxon>Dikarya</taxon>
        <taxon>Basidiomycota</taxon>
        <taxon>Agaricomycotina</taxon>
        <taxon>Agaricomycetes</taxon>
        <taxon>Agaricomycetidae</taxon>
        <taxon>Agaricales</taxon>
        <taxon>Pleurotineae</taxon>
        <taxon>Pleurotaceae</taxon>
        <taxon>Pleurotus</taxon>
    </lineage>
</organism>
<name>A0A9P6D821_PLEER</name>
<dbReference type="InterPro" id="IPR012597">
    <property type="entry name" value="Pheromone"/>
</dbReference>
<reference evidence="1" key="1">
    <citation type="submission" date="2020-11" db="EMBL/GenBank/DDBJ databases">
        <authorList>
            <consortium name="DOE Joint Genome Institute"/>
            <person name="Ahrendt S."/>
            <person name="Riley R."/>
            <person name="Andreopoulos W."/>
            <person name="Labutti K."/>
            <person name="Pangilinan J."/>
            <person name="Ruiz-Duenas F.J."/>
            <person name="Barrasa J.M."/>
            <person name="Sanchez-Garcia M."/>
            <person name="Camarero S."/>
            <person name="Miyauchi S."/>
            <person name="Serrano A."/>
            <person name="Linde D."/>
            <person name="Babiker R."/>
            <person name="Drula E."/>
            <person name="Ayuso-Fernandez I."/>
            <person name="Pacheco R."/>
            <person name="Padilla G."/>
            <person name="Ferreira P."/>
            <person name="Barriuso J."/>
            <person name="Kellner H."/>
            <person name="Castanera R."/>
            <person name="Alfaro M."/>
            <person name="Ramirez L."/>
            <person name="Pisabarro A.G."/>
            <person name="Kuo A."/>
            <person name="Tritt A."/>
            <person name="Lipzen A."/>
            <person name="He G."/>
            <person name="Yan M."/>
            <person name="Ng V."/>
            <person name="Cullen D."/>
            <person name="Martin F."/>
            <person name="Rosso M.-N."/>
            <person name="Henrissat B."/>
            <person name="Hibbett D."/>
            <person name="Martinez A.T."/>
            <person name="Grigoriev I.V."/>
        </authorList>
    </citation>
    <scope>NUCLEOTIDE SEQUENCE</scope>
    <source>
        <strain evidence="1">ATCC 90797</strain>
    </source>
</reference>
<dbReference type="EMBL" id="MU154569">
    <property type="protein sequence ID" value="KAF9494767.1"/>
    <property type="molecule type" value="Genomic_DNA"/>
</dbReference>
<dbReference type="Pfam" id="PF08015">
    <property type="entry name" value="Pheromone"/>
    <property type="match status" value="1"/>
</dbReference>
<protein>
    <recommendedName>
        <fullName evidence="3">Pheromone</fullName>
    </recommendedName>
</protein>
<keyword evidence="2" id="KW-1185">Reference proteome</keyword>
<dbReference type="AlphaFoldDB" id="A0A9P6D821"/>
<evidence type="ECO:0000313" key="2">
    <source>
        <dbReference type="Proteomes" id="UP000807025"/>
    </source>
</evidence>
<evidence type="ECO:0008006" key="3">
    <source>
        <dbReference type="Google" id="ProtNLM"/>
    </source>
</evidence>
<dbReference type="GO" id="GO:0016020">
    <property type="term" value="C:membrane"/>
    <property type="evidence" value="ECO:0007669"/>
    <property type="project" value="InterPro"/>
</dbReference>
<dbReference type="Proteomes" id="UP000807025">
    <property type="component" value="Unassembled WGS sequence"/>
</dbReference>